<feature type="signal peptide" evidence="8">
    <location>
        <begin position="1"/>
        <end position="30"/>
    </location>
</feature>
<dbReference type="InterPro" id="IPR051906">
    <property type="entry name" value="TolC-like"/>
</dbReference>
<sequence>MRGSLRYFATNMKVCLLLAICASLSVPAFAQSSAPSSGQDLPSAPAPHVLTPTLPGGVTINRATPSALPLSLDEAIVWGVQHSLQMELARQNQRMVHGQVLTVANNLLPSVTAEAFTQTQMINLAALGFKPQSLAALLHQFGVAPGSFSTIVKLDTTGAQLNLDQQLFNVPAYYLYRSAQKADTVASMTTLNAEGTVVLQVGTQYLRALADASQIENAQALEKADELVLHQAIASHDAGVGTNLDVLRARVQLQAQQQTVINSENTFAKDKIALSRLIGLPADQELTLTDKTPYSEFAELPLEDAKSLAYKRRKDLLSLQAQMEVAERAEKAVKYERLPTLSFGGHYGVLGETHGLYHGVFAATGSVKIPIFQEAQLRGEREVADAQVNALHQQITSLRVTIEQQIRSAMLDVQSSAQLVKVARSNVDLSTQELQQSIDRFQAGVSDNLPVVEAQAMLADSQTKLVQTLYQYNQSKLTLARNTGVVETQYQVYLGR</sequence>
<evidence type="ECO:0000256" key="6">
    <source>
        <dbReference type="ARBA" id="ARBA00023136"/>
    </source>
</evidence>
<dbReference type="EMBL" id="CP121194">
    <property type="protein sequence ID" value="XBH10642.1"/>
    <property type="molecule type" value="Genomic_DNA"/>
</dbReference>
<dbReference type="PANTHER" id="PTHR30026:SF20">
    <property type="entry name" value="OUTER MEMBRANE PROTEIN TOLC"/>
    <property type="match status" value="1"/>
</dbReference>
<evidence type="ECO:0000256" key="5">
    <source>
        <dbReference type="ARBA" id="ARBA00022692"/>
    </source>
</evidence>
<evidence type="ECO:0000256" key="4">
    <source>
        <dbReference type="ARBA" id="ARBA00022452"/>
    </source>
</evidence>
<reference evidence="9" key="1">
    <citation type="submission" date="2023-03" db="EMBL/GenBank/DDBJ databases">
        <title>Edaphobacter sp.</title>
        <authorList>
            <person name="Huber K.J."/>
            <person name="Papendorf J."/>
            <person name="Pilke C."/>
            <person name="Bunk B."/>
            <person name="Sproeer C."/>
            <person name="Pester M."/>
        </authorList>
    </citation>
    <scope>NUCLEOTIDE SEQUENCE</scope>
    <source>
        <strain evidence="9">DSM 109919</strain>
        <strain evidence="10">DSM 109920</strain>
    </source>
</reference>
<accession>A0AAU7CYC6</accession>
<feature type="chain" id="PRO_5043288444" evidence="8">
    <location>
        <begin position="31"/>
        <end position="496"/>
    </location>
</feature>
<dbReference type="GO" id="GO:1990281">
    <property type="term" value="C:efflux pump complex"/>
    <property type="evidence" value="ECO:0007669"/>
    <property type="project" value="TreeGrafter"/>
</dbReference>
<dbReference type="GO" id="GO:0015288">
    <property type="term" value="F:porin activity"/>
    <property type="evidence" value="ECO:0007669"/>
    <property type="project" value="TreeGrafter"/>
</dbReference>
<dbReference type="KEGG" id="epl:P4G45_02655"/>
<proteinExistence type="inferred from homology"/>
<dbReference type="Pfam" id="PF02321">
    <property type="entry name" value="OEP"/>
    <property type="match status" value="2"/>
</dbReference>
<comment type="similarity">
    <text evidence="2">Belongs to the outer membrane factor (OMF) (TC 1.B.17) family.</text>
</comment>
<gene>
    <name evidence="9" type="ORF">P4G45_02655</name>
    <name evidence="10" type="ORF">P8936_02630</name>
</gene>
<keyword evidence="8" id="KW-0732">Signal</keyword>
<protein>
    <submittedName>
        <fullName evidence="9">TolC family protein</fullName>
    </submittedName>
</protein>
<evidence type="ECO:0000313" key="9">
    <source>
        <dbReference type="EMBL" id="XBH10642.1"/>
    </source>
</evidence>
<dbReference type="PANTHER" id="PTHR30026">
    <property type="entry name" value="OUTER MEMBRANE PROTEIN TOLC"/>
    <property type="match status" value="1"/>
</dbReference>
<evidence type="ECO:0000256" key="1">
    <source>
        <dbReference type="ARBA" id="ARBA00004442"/>
    </source>
</evidence>
<keyword evidence="7" id="KW-0998">Cell outer membrane</keyword>
<evidence type="ECO:0000256" key="3">
    <source>
        <dbReference type="ARBA" id="ARBA00022448"/>
    </source>
</evidence>
<keyword evidence="4" id="KW-1134">Transmembrane beta strand</keyword>
<organism evidence="9">
    <name type="scientific">Edaphobacter paludis</name>
    <dbReference type="NCBI Taxonomy" id="3035702"/>
    <lineage>
        <taxon>Bacteria</taxon>
        <taxon>Pseudomonadati</taxon>
        <taxon>Acidobacteriota</taxon>
        <taxon>Terriglobia</taxon>
        <taxon>Terriglobales</taxon>
        <taxon>Acidobacteriaceae</taxon>
        <taxon>Edaphobacter</taxon>
    </lineage>
</organism>
<dbReference type="InterPro" id="IPR003423">
    <property type="entry name" value="OMP_efflux"/>
</dbReference>
<evidence type="ECO:0000256" key="7">
    <source>
        <dbReference type="ARBA" id="ARBA00023237"/>
    </source>
</evidence>
<dbReference type="RefSeq" id="WP_348268148.1">
    <property type="nucleotide sequence ID" value="NZ_CP121194.1"/>
</dbReference>
<dbReference type="SUPFAM" id="SSF56954">
    <property type="entry name" value="Outer membrane efflux proteins (OEP)"/>
    <property type="match status" value="1"/>
</dbReference>
<evidence type="ECO:0000256" key="8">
    <source>
        <dbReference type="SAM" id="SignalP"/>
    </source>
</evidence>
<keyword evidence="3" id="KW-0813">Transport</keyword>
<comment type="subcellular location">
    <subcellularLocation>
        <location evidence="1">Cell outer membrane</location>
    </subcellularLocation>
</comment>
<evidence type="ECO:0000313" key="10">
    <source>
        <dbReference type="EMBL" id="XBH14070.1"/>
    </source>
</evidence>
<keyword evidence="6" id="KW-0472">Membrane</keyword>
<name>A0AAU7CYC6_9BACT</name>
<keyword evidence="5" id="KW-0812">Transmembrane</keyword>
<accession>A0AAU7D9Q8</accession>
<dbReference type="EMBL" id="CP121195">
    <property type="protein sequence ID" value="XBH14070.1"/>
    <property type="molecule type" value="Genomic_DNA"/>
</dbReference>
<dbReference type="Gene3D" id="1.20.1600.10">
    <property type="entry name" value="Outer membrane efflux proteins (OEP)"/>
    <property type="match status" value="1"/>
</dbReference>
<dbReference type="GO" id="GO:0009279">
    <property type="term" value="C:cell outer membrane"/>
    <property type="evidence" value="ECO:0007669"/>
    <property type="project" value="UniProtKB-SubCell"/>
</dbReference>
<evidence type="ECO:0000256" key="2">
    <source>
        <dbReference type="ARBA" id="ARBA00007613"/>
    </source>
</evidence>
<dbReference type="GO" id="GO:0015562">
    <property type="term" value="F:efflux transmembrane transporter activity"/>
    <property type="evidence" value="ECO:0007669"/>
    <property type="project" value="InterPro"/>
</dbReference>
<dbReference type="AlphaFoldDB" id="A0AAU7CYC6"/>